<dbReference type="PANTHER" id="PTHR13847">
    <property type="entry name" value="SARCOSINE DEHYDROGENASE-RELATED"/>
    <property type="match status" value="1"/>
</dbReference>
<feature type="domain" description="Rhodanese" evidence="2">
    <location>
        <begin position="1"/>
        <end position="44"/>
    </location>
</feature>
<feature type="non-terminal residue" evidence="3">
    <location>
        <position position="1"/>
    </location>
</feature>
<dbReference type="GO" id="GO:0005737">
    <property type="term" value="C:cytoplasm"/>
    <property type="evidence" value="ECO:0007669"/>
    <property type="project" value="TreeGrafter"/>
</dbReference>
<dbReference type="SUPFAM" id="SSF51905">
    <property type="entry name" value="FAD/NAD(P)-binding domain"/>
    <property type="match status" value="1"/>
</dbReference>
<protein>
    <recommendedName>
        <fullName evidence="2">Rhodanese domain-containing protein</fullName>
    </recommendedName>
</protein>
<dbReference type="Gene3D" id="3.50.50.60">
    <property type="entry name" value="FAD/NAD(P)-binding domain"/>
    <property type="match status" value="1"/>
</dbReference>
<evidence type="ECO:0000256" key="1">
    <source>
        <dbReference type="ARBA" id="ARBA00023002"/>
    </source>
</evidence>
<accession>A0A381RTZ2</accession>
<dbReference type="EMBL" id="UINC01002143">
    <property type="protein sequence ID" value="SUZ93397.1"/>
    <property type="molecule type" value="Genomic_DNA"/>
</dbReference>
<dbReference type="Pfam" id="PF01266">
    <property type="entry name" value="DAO"/>
    <property type="match status" value="1"/>
</dbReference>
<dbReference type="InterPro" id="IPR036188">
    <property type="entry name" value="FAD/NAD-bd_sf"/>
</dbReference>
<gene>
    <name evidence="3" type="ORF">METZ01_LOCUS46251</name>
</gene>
<dbReference type="InterPro" id="IPR006076">
    <property type="entry name" value="FAD-dep_OxRdtase"/>
</dbReference>
<dbReference type="GO" id="GO:0016491">
    <property type="term" value="F:oxidoreductase activity"/>
    <property type="evidence" value="ECO:0007669"/>
    <property type="project" value="UniProtKB-KW"/>
</dbReference>
<proteinExistence type="predicted"/>
<dbReference type="PANTHER" id="PTHR13847:SF287">
    <property type="entry name" value="FAD-DEPENDENT OXIDOREDUCTASE DOMAIN-CONTAINING PROTEIN 1"/>
    <property type="match status" value="1"/>
</dbReference>
<dbReference type="Gene3D" id="3.30.9.10">
    <property type="entry name" value="D-Amino Acid Oxidase, subunit A, domain 2"/>
    <property type="match status" value="1"/>
</dbReference>
<keyword evidence="1" id="KW-0560">Oxidoreductase</keyword>
<evidence type="ECO:0000259" key="2">
    <source>
        <dbReference type="PROSITE" id="PS50206"/>
    </source>
</evidence>
<reference evidence="3" key="1">
    <citation type="submission" date="2018-05" db="EMBL/GenBank/DDBJ databases">
        <authorList>
            <person name="Lanie J.A."/>
            <person name="Ng W.-L."/>
            <person name="Kazmierczak K.M."/>
            <person name="Andrzejewski T.M."/>
            <person name="Davidsen T.M."/>
            <person name="Wayne K.J."/>
            <person name="Tettelin H."/>
            <person name="Glass J.I."/>
            <person name="Rusch D."/>
            <person name="Podicherti R."/>
            <person name="Tsui H.-C.T."/>
            <person name="Winkler M.E."/>
        </authorList>
    </citation>
    <scope>NUCLEOTIDE SEQUENCE</scope>
</reference>
<evidence type="ECO:0000313" key="3">
    <source>
        <dbReference type="EMBL" id="SUZ93397.1"/>
    </source>
</evidence>
<dbReference type="SUPFAM" id="SSF54373">
    <property type="entry name" value="FAD-linked reductases, C-terminal domain"/>
    <property type="match status" value="1"/>
</dbReference>
<organism evidence="3">
    <name type="scientific">marine metagenome</name>
    <dbReference type="NCBI Taxonomy" id="408172"/>
    <lineage>
        <taxon>unclassified sequences</taxon>
        <taxon>metagenomes</taxon>
        <taxon>ecological metagenomes</taxon>
    </lineage>
</organism>
<dbReference type="PROSITE" id="PS50206">
    <property type="entry name" value="RHODANESE_3"/>
    <property type="match status" value="1"/>
</dbReference>
<dbReference type="InterPro" id="IPR001763">
    <property type="entry name" value="Rhodanese-like_dom"/>
</dbReference>
<dbReference type="AlphaFoldDB" id="A0A381RTZ2"/>
<sequence length="382" mass="41619">VVIIGGGAHGLATAYYLSKLGITNVAVLEQKFIGYGGSGRNTAILRSNYRTEEGIKFYDQSLGLYEDLAGELDFNLMFSQQGHFTLGHSTAAIAGLVTRAENNKALGVDSYVLDPKEIKKMLPEIDISDHPRFPVMGALYHPPGGIIRHDAVVWAYARGADHAGIHIHQLTEVKDILVENGKTTGVVTNKGTINCGTLVSVVAGWSSEVCRKVNVKLPFVTHPLQALVTQSYKPWLNQVVVSGTLHIYLSQTDRGELVCGNGIDTYPHYGMRSTLGFLESYAAHVLELFPVLHNVAVQRQWAGLCDMTPDYSPIISPIDEIDGFYVNGGWGTYGFKASPASGFNTAQMVADRKTPKMIEPFRYNRFAENRLVGEKAAASVGS</sequence>
<name>A0A381RTZ2_9ZZZZ</name>